<dbReference type="Pfam" id="PF08022">
    <property type="entry name" value="FAD_binding_8"/>
    <property type="match status" value="1"/>
</dbReference>
<feature type="transmembrane region" description="Helical" evidence="10">
    <location>
        <begin position="266"/>
        <end position="287"/>
    </location>
</feature>
<dbReference type="GO" id="GO:0006826">
    <property type="term" value="P:iron ion transport"/>
    <property type="evidence" value="ECO:0007669"/>
    <property type="project" value="TreeGrafter"/>
</dbReference>
<dbReference type="SFLD" id="SFLDS00052">
    <property type="entry name" value="Ferric_Reductase_Domain"/>
    <property type="match status" value="1"/>
</dbReference>
<feature type="domain" description="FAD-binding FR-type" evidence="11">
    <location>
        <begin position="325"/>
        <end position="452"/>
    </location>
</feature>
<evidence type="ECO:0000256" key="5">
    <source>
        <dbReference type="ARBA" id="ARBA00022982"/>
    </source>
</evidence>
<dbReference type="InterPro" id="IPR013121">
    <property type="entry name" value="Fe_red_NAD-bd_6"/>
</dbReference>
<evidence type="ECO:0000313" key="13">
    <source>
        <dbReference type="Proteomes" id="UP000813461"/>
    </source>
</evidence>
<evidence type="ECO:0000256" key="8">
    <source>
        <dbReference type="ARBA" id="ARBA00023065"/>
    </source>
</evidence>
<keyword evidence="6 10" id="KW-1133">Transmembrane helix</keyword>
<keyword evidence="13" id="KW-1185">Reference proteome</keyword>
<dbReference type="InterPro" id="IPR051410">
    <property type="entry name" value="Ferric/Cupric_Reductase"/>
</dbReference>
<dbReference type="GO" id="GO:0000293">
    <property type="term" value="F:ferric-chelate reductase activity"/>
    <property type="evidence" value="ECO:0007669"/>
    <property type="project" value="UniProtKB-ARBA"/>
</dbReference>
<proteinExistence type="inferred from homology"/>
<keyword evidence="5" id="KW-0249">Electron transport</keyword>
<evidence type="ECO:0000256" key="1">
    <source>
        <dbReference type="ARBA" id="ARBA00004141"/>
    </source>
</evidence>
<evidence type="ECO:0000256" key="10">
    <source>
        <dbReference type="SAM" id="Phobius"/>
    </source>
</evidence>
<dbReference type="Proteomes" id="UP000813461">
    <property type="component" value="Unassembled WGS sequence"/>
</dbReference>
<accession>A0A8K0R2G5</accession>
<comment type="caution">
    <text evidence="12">The sequence shown here is derived from an EMBL/GenBank/DDBJ whole genome shotgun (WGS) entry which is preliminary data.</text>
</comment>
<evidence type="ECO:0000256" key="7">
    <source>
        <dbReference type="ARBA" id="ARBA00023002"/>
    </source>
</evidence>
<dbReference type="OrthoDB" id="4494341at2759"/>
<dbReference type="GO" id="GO:0015677">
    <property type="term" value="P:copper ion import"/>
    <property type="evidence" value="ECO:0007669"/>
    <property type="project" value="TreeGrafter"/>
</dbReference>
<dbReference type="PANTHER" id="PTHR32361">
    <property type="entry name" value="FERRIC/CUPRIC REDUCTASE TRANSMEMBRANE COMPONENT"/>
    <property type="match status" value="1"/>
</dbReference>
<evidence type="ECO:0000256" key="2">
    <source>
        <dbReference type="ARBA" id="ARBA00006278"/>
    </source>
</evidence>
<dbReference type="Pfam" id="PF01794">
    <property type="entry name" value="Ferric_reduct"/>
    <property type="match status" value="1"/>
</dbReference>
<keyword evidence="7" id="KW-0560">Oxidoreductase</keyword>
<sequence length="606" mass="68082">MAVDSTFVSPQPAFTPNIDNVSADPSLMNPDPFKFSHGFTGVDQPSNYIAVHILIAMILIPTLLTSAVRIAETIRKAQRRTTATRSAQQLANLKIDQNTSWKWLMPSFLSYAQRMRKHARPQAFIGIVYIFSNVAFCIAPLPLWSQPQPKDLAAFRGRCGTLAAYNLVLTVPFALRNNPLILMLHISFDTFSTFHRWNARLVVCEATAHVLAFAYNAYNVEFNASSGWTSVTWILRHCFSFRMGLTAFAAFLMLSLHSIGPLRHAFYDTFLLCHRIGVFIAIIGVYFHLASHALPQLPWAYLIVAFLVLEILARAFRILYYNVSRRRPCWTRVSLEALPGEATRVTFSLPRSWNANPGSHVHVYLPRIALWSSHPFSVAWTESFGYTLLDTEKLPSTVTDIKIGAGLSTVSCIIRARHGMTRTLYQLAQRSESNAVSLWGAIEGPYGGFDSLDAHGTIVLFAGGVGITHQLPFVRHLLAGHNNKSAAARKILLVWCIAHIDALDWIEPWLEEVAAMDNFHEIVRIRVYTSRLSPQRPDTRPVPGYLDIRDHRCEIQDVVDEEALAHVGALIVTVCGPAGFNHSVRKAVRQKLNNHDIDFLEEAFHY</sequence>
<comment type="similarity">
    <text evidence="2">Belongs to the ferric reductase (FRE) family.</text>
</comment>
<organism evidence="12 13">
    <name type="scientific">Paraphoma chrysanthemicola</name>
    <dbReference type="NCBI Taxonomy" id="798071"/>
    <lineage>
        <taxon>Eukaryota</taxon>
        <taxon>Fungi</taxon>
        <taxon>Dikarya</taxon>
        <taxon>Ascomycota</taxon>
        <taxon>Pezizomycotina</taxon>
        <taxon>Dothideomycetes</taxon>
        <taxon>Pleosporomycetidae</taxon>
        <taxon>Pleosporales</taxon>
        <taxon>Pleosporineae</taxon>
        <taxon>Phaeosphaeriaceae</taxon>
        <taxon>Paraphoma</taxon>
    </lineage>
</organism>
<feature type="transmembrane region" description="Helical" evidence="10">
    <location>
        <begin position="49"/>
        <end position="71"/>
    </location>
</feature>
<evidence type="ECO:0000259" key="11">
    <source>
        <dbReference type="PROSITE" id="PS51384"/>
    </source>
</evidence>
<evidence type="ECO:0000313" key="12">
    <source>
        <dbReference type="EMBL" id="KAH7084134.1"/>
    </source>
</evidence>
<keyword evidence="4 10" id="KW-0812">Transmembrane</keyword>
<dbReference type="InterPro" id="IPR013112">
    <property type="entry name" value="FAD-bd_8"/>
</dbReference>
<dbReference type="AlphaFoldDB" id="A0A8K0R2G5"/>
<dbReference type="EMBL" id="JAGMVJ010000012">
    <property type="protein sequence ID" value="KAH7084134.1"/>
    <property type="molecule type" value="Genomic_DNA"/>
</dbReference>
<feature type="transmembrane region" description="Helical" evidence="10">
    <location>
        <begin position="123"/>
        <end position="143"/>
    </location>
</feature>
<dbReference type="Gene3D" id="3.40.50.80">
    <property type="entry name" value="Nucleotide-binding domain of ferredoxin-NADP reductase (FNR) module"/>
    <property type="match status" value="1"/>
</dbReference>
<dbReference type="SUPFAM" id="SSF52343">
    <property type="entry name" value="Ferredoxin reductase-like, C-terminal NADP-linked domain"/>
    <property type="match status" value="1"/>
</dbReference>
<dbReference type="GO" id="GO:0006879">
    <property type="term" value="P:intracellular iron ion homeostasis"/>
    <property type="evidence" value="ECO:0007669"/>
    <property type="project" value="TreeGrafter"/>
</dbReference>
<dbReference type="PROSITE" id="PS51384">
    <property type="entry name" value="FAD_FR"/>
    <property type="match status" value="1"/>
</dbReference>
<evidence type="ECO:0000256" key="6">
    <source>
        <dbReference type="ARBA" id="ARBA00022989"/>
    </source>
</evidence>
<protein>
    <submittedName>
        <fullName evidence="12">Ferric reductase</fullName>
    </submittedName>
</protein>
<evidence type="ECO:0000256" key="4">
    <source>
        <dbReference type="ARBA" id="ARBA00022692"/>
    </source>
</evidence>
<feature type="transmembrane region" description="Helical" evidence="10">
    <location>
        <begin position="299"/>
        <end position="320"/>
    </location>
</feature>
<gene>
    <name evidence="12" type="ORF">FB567DRAFT_570425</name>
</gene>
<keyword evidence="8" id="KW-0406">Ion transport</keyword>
<name>A0A8K0R2G5_9PLEO</name>
<reference evidence="12" key="1">
    <citation type="journal article" date="2021" name="Nat. Commun.">
        <title>Genetic determinants of endophytism in the Arabidopsis root mycobiome.</title>
        <authorList>
            <person name="Mesny F."/>
            <person name="Miyauchi S."/>
            <person name="Thiergart T."/>
            <person name="Pickel B."/>
            <person name="Atanasova L."/>
            <person name="Karlsson M."/>
            <person name="Huettel B."/>
            <person name="Barry K.W."/>
            <person name="Haridas S."/>
            <person name="Chen C."/>
            <person name="Bauer D."/>
            <person name="Andreopoulos W."/>
            <person name="Pangilinan J."/>
            <person name="LaButti K."/>
            <person name="Riley R."/>
            <person name="Lipzen A."/>
            <person name="Clum A."/>
            <person name="Drula E."/>
            <person name="Henrissat B."/>
            <person name="Kohler A."/>
            <person name="Grigoriev I.V."/>
            <person name="Martin F.M."/>
            <person name="Hacquard S."/>
        </authorList>
    </citation>
    <scope>NUCLEOTIDE SEQUENCE</scope>
    <source>
        <strain evidence="12">MPI-SDFR-AT-0120</strain>
    </source>
</reference>
<dbReference type="SFLD" id="SFLDG01168">
    <property type="entry name" value="Ferric_reductase_subgroup_(FRE"/>
    <property type="match status" value="1"/>
</dbReference>
<keyword evidence="3" id="KW-0813">Transport</keyword>
<comment type="subcellular location">
    <subcellularLocation>
        <location evidence="1">Membrane</location>
        <topology evidence="1">Multi-pass membrane protein</topology>
    </subcellularLocation>
</comment>
<dbReference type="InterPro" id="IPR013130">
    <property type="entry name" value="Fe3_Rdtase_TM_dom"/>
</dbReference>
<evidence type="ECO:0000256" key="9">
    <source>
        <dbReference type="ARBA" id="ARBA00023136"/>
    </source>
</evidence>
<keyword evidence="9 10" id="KW-0472">Membrane</keyword>
<dbReference type="PANTHER" id="PTHR32361:SF12">
    <property type="entry name" value="PUTATIVE (AFU_ORTHOLOGUE AFUA_1G14340)-RELATED"/>
    <property type="match status" value="1"/>
</dbReference>
<feature type="transmembrane region" description="Helical" evidence="10">
    <location>
        <begin position="233"/>
        <end position="254"/>
    </location>
</feature>
<dbReference type="Pfam" id="PF08030">
    <property type="entry name" value="NAD_binding_6"/>
    <property type="match status" value="1"/>
</dbReference>
<evidence type="ECO:0000256" key="3">
    <source>
        <dbReference type="ARBA" id="ARBA00022448"/>
    </source>
</evidence>
<dbReference type="InterPro" id="IPR039261">
    <property type="entry name" value="FNR_nucleotide-bd"/>
</dbReference>
<dbReference type="InterPro" id="IPR017927">
    <property type="entry name" value="FAD-bd_FR_type"/>
</dbReference>
<dbReference type="GO" id="GO:0005886">
    <property type="term" value="C:plasma membrane"/>
    <property type="evidence" value="ECO:0007669"/>
    <property type="project" value="TreeGrafter"/>
</dbReference>
<dbReference type="CDD" id="cd06186">
    <property type="entry name" value="NOX_Duox_like_FAD_NADP"/>
    <property type="match status" value="1"/>
</dbReference>